<dbReference type="EMBL" id="JACKTI010000066">
    <property type="protein sequence ID" value="MCV7026490.1"/>
    <property type="molecule type" value="Genomic_DNA"/>
</dbReference>
<dbReference type="Proteomes" id="UP000069773">
    <property type="component" value="Unassembled WGS sequence"/>
</dbReference>
<evidence type="ECO:0000313" key="1">
    <source>
        <dbReference type="EMBL" id="GAT08516.1"/>
    </source>
</evidence>
<keyword evidence="3" id="KW-1185">Reference proteome</keyword>
<organism evidence="2 4">
    <name type="scientific">Mycolicibacterium novocastrense</name>
    <name type="common">Mycobacterium novocastrense</name>
    <dbReference type="NCBI Taxonomy" id="59813"/>
    <lineage>
        <taxon>Bacteria</taxon>
        <taxon>Bacillati</taxon>
        <taxon>Actinomycetota</taxon>
        <taxon>Actinomycetes</taxon>
        <taxon>Mycobacteriales</taxon>
        <taxon>Mycobacteriaceae</taxon>
        <taxon>Mycolicibacterium</taxon>
    </lineage>
</organism>
<comment type="caution">
    <text evidence="2">The sequence shown here is derived from an EMBL/GenBank/DDBJ whole genome shotgun (WGS) entry which is preliminary data.</text>
</comment>
<reference evidence="1 3" key="1">
    <citation type="journal article" date="2016" name="Genome Announc.">
        <title>Draft Genome Sequences of Five Rapidly Growing Mycobacterium Species, M. thermoresistibile, M. fortuitum subsp. acetamidolyticum, M. canariasense, M. brisbanense, and M. novocastrense.</title>
        <authorList>
            <person name="Katahira K."/>
            <person name="Ogura Y."/>
            <person name="Gotoh Y."/>
            <person name="Hayashi T."/>
        </authorList>
    </citation>
    <scope>NUCLEOTIDE SEQUENCE [LARGE SCALE GENOMIC DNA]</scope>
    <source>
        <strain evidence="1 3">JCM18114</strain>
    </source>
</reference>
<gene>
    <name evidence="2" type="ORF">H7I77_24565</name>
    <name evidence="1" type="ORF">RMCN_1649</name>
</gene>
<evidence type="ECO:0000313" key="4">
    <source>
        <dbReference type="Proteomes" id="UP001207528"/>
    </source>
</evidence>
<name>A0AAW5SSC7_MYCNV</name>
<evidence type="ECO:0000313" key="2">
    <source>
        <dbReference type="EMBL" id="MCV7026490.1"/>
    </source>
</evidence>
<sequence>MTTTVAVALARPRGSAIRYSACSGIQRWTGSVQADSVETAILDVVRRVREESETERLRFLVQAPPRSVLWALRDEIALLIPGAHLDRPRFTDEQLVRAAYEGLRVVPFTTAAGSAERQQF</sequence>
<evidence type="ECO:0000313" key="3">
    <source>
        <dbReference type="Proteomes" id="UP000069773"/>
    </source>
</evidence>
<dbReference type="Proteomes" id="UP001207528">
    <property type="component" value="Unassembled WGS sequence"/>
</dbReference>
<proteinExistence type="predicted"/>
<dbReference type="RefSeq" id="WP_131808543.1">
    <property type="nucleotide sequence ID" value="NZ_BCTA01000023.1"/>
</dbReference>
<protein>
    <submittedName>
        <fullName evidence="1">Ribonuclease H</fullName>
    </submittedName>
</protein>
<reference evidence="2" key="2">
    <citation type="submission" date="2020-07" db="EMBL/GenBank/DDBJ databases">
        <authorList>
            <person name="Pettersson B.M.F."/>
            <person name="Behra P.R.K."/>
            <person name="Ramesh M."/>
            <person name="Das S."/>
            <person name="Dasgupta S."/>
            <person name="Kirsebom L.A."/>
        </authorList>
    </citation>
    <scope>NUCLEOTIDE SEQUENCE</scope>
    <source>
        <strain evidence="2">DSM 44203</strain>
    </source>
</reference>
<dbReference type="EMBL" id="BCTA01000023">
    <property type="protein sequence ID" value="GAT08516.1"/>
    <property type="molecule type" value="Genomic_DNA"/>
</dbReference>
<accession>A0AAW5SSC7</accession>
<dbReference type="AlphaFoldDB" id="A0AAW5SSC7"/>
<reference evidence="2" key="3">
    <citation type="journal article" date="2022" name="BMC Genomics">
        <title>Comparative genome analysis of mycobacteria focusing on tRNA and non-coding RNA.</title>
        <authorList>
            <person name="Behra P.R.K."/>
            <person name="Pettersson B.M.F."/>
            <person name="Ramesh M."/>
            <person name="Das S."/>
            <person name="Dasgupta S."/>
            <person name="Kirsebom L.A."/>
        </authorList>
    </citation>
    <scope>NUCLEOTIDE SEQUENCE</scope>
    <source>
        <strain evidence="2">DSM 44203</strain>
    </source>
</reference>